<dbReference type="GO" id="GO:0016757">
    <property type="term" value="F:glycosyltransferase activity"/>
    <property type="evidence" value="ECO:0007669"/>
    <property type="project" value="UniProtKB-KW"/>
</dbReference>
<feature type="domain" description="Glycosyl transferase family 1" evidence="2">
    <location>
        <begin position="174"/>
        <end position="301"/>
    </location>
</feature>
<reference evidence="4" key="1">
    <citation type="journal article" date="2019" name="Int. J. Syst. Evol. Microbiol.">
        <title>The Global Catalogue of Microorganisms (GCM) 10K type strain sequencing project: providing services to taxonomists for standard genome sequencing and annotation.</title>
        <authorList>
            <consortium name="The Broad Institute Genomics Platform"/>
            <consortium name="The Broad Institute Genome Sequencing Center for Infectious Disease"/>
            <person name="Wu L."/>
            <person name="Ma J."/>
        </authorList>
    </citation>
    <scope>NUCLEOTIDE SEQUENCE [LARGE SCALE GENOMIC DNA]</scope>
    <source>
        <strain evidence="4">CGMCC 1.12477</strain>
    </source>
</reference>
<dbReference type="PANTHER" id="PTHR46401:SF2">
    <property type="entry name" value="GLYCOSYLTRANSFERASE WBBK-RELATED"/>
    <property type="match status" value="1"/>
</dbReference>
<keyword evidence="1 3" id="KW-0808">Transferase</keyword>
<gene>
    <name evidence="3" type="ORF">ACFTOW_14410</name>
</gene>
<dbReference type="Gene3D" id="3.40.50.2000">
    <property type="entry name" value="Glycogen Phosphorylase B"/>
    <property type="match status" value="1"/>
</dbReference>
<name>A0ABW4EI82_9RHOB</name>
<dbReference type="InterPro" id="IPR001296">
    <property type="entry name" value="Glyco_trans_1"/>
</dbReference>
<organism evidence="3 4">
    <name type="scientific">Lacimonas salitolerans</name>
    <dbReference type="NCBI Taxonomy" id="1323750"/>
    <lineage>
        <taxon>Bacteria</taxon>
        <taxon>Pseudomonadati</taxon>
        <taxon>Pseudomonadota</taxon>
        <taxon>Alphaproteobacteria</taxon>
        <taxon>Rhodobacterales</taxon>
        <taxon>Paracoccaceae</taxon>
        <taxon>Lacimonas</taxon>
    </lineage>
</organism>
<dbReference type="Proteomes" id="UP001597186">
    <property type="component" value="Unassembled WGS sequence"/>
</dbReference>
<dbReference type="PANTHER" id="PTHR46401">
    <property type="entry name" value="GLYCOSYLTRANSFERASE WBBK-RELATED"/>
    <property type="match status" value="1"/>
</dbReference>
<dbReference type="SUPFAM" id="SSF53756">
    <property type="entry name" value="UDP-Glycosyltransferase/glycogen phosphorylase"/>
    <property type="match status" value="1"/>
</dbReference>
<comment type="caution">
    <text evidence="3">The sequence shown here is derived from an EMBL/GenBank/DDBJ whole genome shotgun (WGS) entry which is preliminary data.</text>
</comment>
<sequence>MGRAALRIIDPCAPRAYADPDSLHRLGGTEATVLRIARVLTDEYEVSVEQSARDTTEAVGDVRFAPMRLGRTYGGTILVINSWKAALICRRHNPQARILVWQHVEPGQNLRALAGVMAAAQIGIVAVSETFAAQLRRFAGAAKLPVFAIANPIADDLHPDATPRDRDLLFFASAPHKGLDQVLAAFATLRATVPALRLEVADPGYLDWDCGAMPEGVTVLGTLPHAAVIARMRQALCVFYPQTSFAETFGLVIAEANAVGCPVLVHRGLGANDEVASDASQCIDATDPQMIAARIAAWRQSPPAITGNPRFRQSAVVQDWRHFLGAARRVRRSARSKGVSHVA</sequence>
<keyword evidence="3" id="KW-0328">Glycosyltransferase</keyword>
<evidence type="ECO:0000313" key="4">
    <source>
        <dbReference type="Proteomes" id="UP001597186"/>
    </source>
</evidence>
<evidence type="ECO:0000259" key="2">
    <source>
        <dbReference type="Pfam" id="PF00534"/>
    </source>
</evidence>
<dbReference type="EC" id="2.4.-.-" evidence="3"/>
<keyword evidence="4" id="KW-1185">Reference proteome</keyword>
<dbReference type="Pfam" id="PF00534">
    <property type="entry name" value="Glycos_transf_1"/>
    <property type="match status" value="1"/>
</dbReference>
<accession>A0ABW4EI82</accession>
<evidence type="ECO:0000256" key="1">
    <source>
        <dbReference type="ARBA" id="ARBA00022679"/>
    </source>
</evidence>
<protein>
    <submittedName>
        <fullName evidence="3">Glycosyltransferase</fullName>
        <ecNumber evidence="3">2.4.-.-</ecNumber>
    </submittedName>
</protein>
<dbReference type="EMBL" id="JBHUDD010000130">
    <property type="protein sequence ID" value="MFD1510580.1"/>
    <property type="molecule type" value="Genomic_DNA"/>
</dbReference>
<dbReference type="RefSeq" id="WP_379916886.1">
    <property type="nucleotide sequence ID" value="NZ_JBHUDD010000130.1"/>
</dbReference>
<proteinExistence type="predicted"/>
<evidence type="ECO:0000313" key="3">
    <source>
        <dbReference type="EMBL" id="MFD1510580.1"/>
    </source>
</evidence>